<dbReference type="Proteomes" id="UP000035762">
    <property type="component" value="Unassembled WGS sequence"/>
</dbReference>
<comment type="caution">
    <text evidence="1">The sequence shown here is derived from an EMBL/GenBank/DDBJ whole genome shotgun (WGS) entry which is preliminary data.</text>
</comment>
<dbReference type="AlphaFoldDB" id="A0A090MH72"/>
<accession>A0A090MH72</accession>
<evidence type="ECO:0008006" key="3">
    <source>
        <dbReference type="Google" id="ProtNLM"/>
    </source>
</evidence>
<evidence type="ECO:0000313" key="1">
    <source>
        <dbReference type="EMBL" id="CEG06921.1"/>
    </source>
</evidence>
<dbReference type="STRING" id="1035.BN961_00300"/>
<dbReference type="EMBL" id="CCAZ020000001">
    <property type="protein sequence ID" value="CEG06921.1"/>
    <property type="molecule type" value="Genomic_DNA"/>
</dbReference>
<protein>
    <recommendedName>
        <fullName evidence="3">WYL domain-containing protein</fullName>
    </recommendedName>
</protein>
<keyword evidence="2" id="KW-1185">Reference proteome</keyword>
<organism evidence="1 2">
    <name type="scientific">Afipia felis</name>
    <name type="common">Cat scratch disease bacillus</name>
    <dbReference type="NCBI Taxonomy" id="1035"/>
    <lineage>
        <taxon>Bacteria</taxon>
        <taxon>Pseudomonadati</taxon>
        <taxon>Pseudomonadota</taxon>
        <taxon>Alphaproteobacteria</taxon>
        <taxon>Hyphomicrobiales</taxon>
        <taxon>Nitrobacteraceae</taxon>
        <taxon>Afipia</taxon>
    </lineage>
</organism>
<proteinExistence type="predicted"/>
<sequence>MLVSIACEILKAGLQLRFLHNSQDRIVEIHTVGFSKKNAPIMRAWQVSGGSQSGSPTPWRIFQLDEVRDVKVLDIKSHAPRPGYRRGDPSIDRIVCEI</sequence>
<gene>
    <name evidence="1" type="ORF">BN961_00300</name>
</gene>
<reference evidence="1 2" key="1">
    <citation type="journal article" date="2014" name="Genome Announc.">
        <title>Genome Sequence of Afipia felis Strain 76713, Isolated in Hospital Water Using an Amoeba Co-Culture Procedure.</title>
        <authorList>
            <person name="Benamar S."/>
            <person name="La Scola B."/>
            <person name="Croce O."/>
        </authorList>
    </citation>
    <scope>NUCLEOTIDE SEQUENCE [LARGE SCALE GENOMIC DNA]</scope>
    <source>
        <strain evidence="1 2">76713</strain>
    </source>
</reference>
<evidence type="ECO:0000313" key="2">
    <source>
        <dbReference type="Proteomes" id="UP000035762"/>
    </source>
</evidence>
<name>A0A090MH72_AFIFE</name>